<organism evidence="1">
    <name type="scientific">Darwinula stevensoni</name>
    <dbReference type="NCBI Taxonomy" id="69355"/>
    <lineage>
        <taxon>Eukaryota</taxon>
        <taxon>Metazoa</taxon>
        <taxon>Ecdysozoa</taxon>
        <taxon>Arthropoda</taxon>
        <taxon>Crustacea</taxon>
        <taxon>Oligostraca</taxon>
        <taxon>Ostracoda</taxon>
        <taxon>Podocopa</taxon>
        <taxon>Podocopida</taxon>
        <taxon>Darwinulocopina</taxon>
        <taxon>Darwinuloidea</taxon>
        <taxon>Darwinulidae</taxon>
        <taxon>Darwinula</taxon>
    </lineage>
</organism>
<dbReference type="EMBL" id="CAJPEV010001493">
    <property type="protein sequence ID" value="CAG0892957.1"/>
    <property type="molecule type" value="Genomic_DNA"/>
</dbReference>
<proteinExistence type="predicted"/>
<reference evidence="1" key="1">
    <citation type="submission" date="2020-11" db="EMBL/GenBank/DDBJ databases">
        <authorList>
            <person name="Tran Van P."/>
        </authorList>
    </citation>
    <scope>NUCLEOTIDE SEQUENCE</scope>
</reference>
<dbReference type="Proteomes" id="UP000677054">
    <property type="component" value="Unassembled WGS sequence"/>
</dbReference>
<dbReference type="AlphaFoldDB" id="A0A7R9A5Y6"/>
<evidence type="ECO:0000313" key="2">
    <source>
        <dbReference type="Proteomes" id="UP000677054"/>
    </source>
</evidence>
<sequence length="631" mass="68107">MHDARIIRIPFDLKVFVVQRISSISNLVSDTPTQPDDTGVRVLRDYCFRMKQYDLSYSIRSSFQADHRILLQENVEEGVPTSSWFSIKKTQLEDSSIQFAVNQVILEVAMLRLLLCLAAFLPAILAQGGSLDTFDEVLAAVRAGHSITGNFDSSLCEESSVQEPTLASLHFDMWQYTEVDLVVRSVSAIQSFMTPDGAFILAFSFVDADGNAGFDAYQVETVTGLIQANFYAFCTLGTGATFVEGSHQPDTPVTSYDDLMTALTEGRQLMITAVATDCEHSLPPEVVTAEGGSNYYQYYVVSDGSGGEVLILEWPTLSLSENEGETVYLLTRVIVSQSGSTFITANAFNTLTWVDEYPYPEGFQCNLGENVNIYYASGDAIETFGSYAEVEAAFMEGKDLQATVDVTSCTGTIPEGVLAAGAKVLAWVDDEDGDMPGIHFSQSIANLAGDVVIQEFLLGEDGTLQIVATAFNPVDPGDVPDVDAFACDIGVGVTFTAPAYNRVELTSYASVVDGQLSGSKLSAEIVFSQCVDPTGELDLTGLTAGAYFQDVTVLGIGIPEERIFGSAFGLHTDPISVAAYETFGATIDTSNNVLVYPGYWRLNENGEWGNDFGDAVLECTLGEGLKIFGEA</sequence>
<protein>
    <submittedName>
        <fullName evidence="1">Uncharacterized protein</fullName>
    </submittedName>
</protein>
<keyword evidence="2" id="KW-1185">Reference proteome</keyword>
<name>A0A7R9A5Y6_9CRUS</name>
<accession>A0A7R9A5Y6</accession>
<dbReference type="EMBL" id="LR901010">
    <property type="protein sequence ID" value="CAD7247557.1"/>
    <property type="molecule type" value="Genomic_DNA"/>
</dbReference>
<evidence type="ECO:0000313" key="1">
    <source>
        <dbReference type="EMBL" id="CAD7247557.1"/>
    </source>
</evidence>
<gene>
    <name evidence="1" type="ORF">DSTB1V02_LOCUS7387</name>
</gene>